<keyword evidence="3" id="KW-0808">Transferase</keyword>
<dbReference type="InterPro" id="IPR008145">
    <property type="entry name" value="GK/Ca_channel_bsu"/>
</dbReference>
<dbReference type="InterPro" id="IPR008144">
    <property type="entry name" value="Guanylate_kin-like_dom"/>
</dbReference>
<dbReference type="GO" id="GO:0005829">
    <property type="term" value="C:cytosol"/>
    <property type="evidence" value="ECO:0007669"/>
    <property type="project" value="TreeGrafter"/>
</dbReference>
<evidence type="ECO:0000256" key="5">
    <source>
        <dbReference type="ARBA" id="ARBA00022777"/>
    </source>
</evidence>
<evidence type="ECO:0000259" key="7">
    <source>
        <dbReference type="PROSITE" id="PS50052"/>
    </source>
</evidence>
<gene>
    <name evidence="8" type="ORF">S01H4_20440</name>
</gene>
<comment type="similarity">
    <text evidence="1">Belongs to the guanylate kinase family.</text>
</comment>
<dbReference type="InterPro" id="IPR017665">
    <property type="entry name" value="Guanylate_kinase"/>
</dbReference>
<dbReference type="SMART" id="SM00072">
    <property type="entry name" value="GuKc"/>
    <property type="match status" value="1"/>
</dbReference>
<name>X0Z5M7_9ZZZZ</name>
<proteinExistence type="inferred from homology"/>
<dbReference type="NCBIfam" id="TIGR03263">
    <property type="entry name" value="guanyl_kin"/>
    <property type="match status" value="1"/>
</dbReference>
<dbReference type="PANTHER" id="PTHR23117">
    <property type="entry name" value="GUANYLATE KINASE-RELATED"/>
    <property type="match status" value="1"/>
</dbReference>
<evidence type="ECO:0000256" key="3">
    <source>
        <dbReference type="ARBA" id="ARBA00022679"/>
    </source>
</evidence>
<dbReference type="SUPFAM" id="SSF52540">
    <property type="entry name" value="P-loop containing nucleoside triphosphate hydrolases"/>
    <property type="match status" value="1"/>
</dbReference>
<keyword evidence="4" id="KW-0547">Nucleotide-binding</keyword>
<feature type="domain" description="Guanylate kinase-like" evidence="7">
    <location>
        <begin position="26"/>
        <end position="204"/>
    </location>
</feature>
<dbReference type="EMBL" id="BART01009192">
    <property type="protein sequence ID" value="GAG64409.1"/>
    <property type="molecule type" value="Genomic_DNA"/>
</dbReference>
<dbReference type="PANTHER" id="PTHR23117:SF13">
    <property type="entry name" value="GUANYLATE KINASE"/>
    <property type="match status" value="1"/>
</dbReference>
<dbReference type="FunFam" id="3.30.63.10:FF:000002">
    <property type="entry name" value="Guanylate kinase 1"/>
    <property type="match status" value="1"/>
</dbReference>
<dbReference type="Gene3D" id="3.40.50.300">
    <property type="entry name" value="P-loop containing nucleotide triphosphate hydrolases"/>
    <property type="match status" value="1"/>
</dbReference>
<dbReference type="PROSITE" id="PS50052">
    <property type="entry name" value="GUANYLATE_KINASE_2"/>
    <property type="match status" value="1"/>
</dbReference>
<dbReference type="InterPro" id="IPR027417">
    <property type="entry name" value="P-loop_NTPase"/>
</dbReference>
<sequence>MNIVKKHPIGISQSKSEKVKNIKKLGKLIVISGPSGAGKTTLIRKVMQKIPTLTFSVSATTRAIREGEIESIDYFFVSTEEFNDLIRNDAFIEWAKVHGNLYGTLKKHVKELREKRKNVMLDIDEQGANQIKKKKIPALFIYILPPSLEELEKRLKERDTERIKEMTRRLQSAKEQITSKGFYDHVIINDDIKKVVKIWQILFYL</sequence>
<evidence type="ECO:0000256" key="6">
    <source>
        <dbReference type="ARBA" id="ARBA00022840"/>
    </source>
</evidence>
<reference evidence="8" key="1">
    <citation type="journal article" date="2014" name="Front. Microbiol.">
        <title>High frequency of phylogenetically diverse reductive dehalogenase-homologous genes in deep subseafloor sedimentary metagenomes.</title>
        <authorList>
            <person name="Kawai M."/>
            <person name="Futagami T."/>
            <person name="Toyoda A."/>
            <person name="Takaki Y."/>
            <person name="Nishi S."/>
            <person name="Hori S."/>
            <person name="Arai W."/>
            <person name="Tsubouchi T."/>
            <person name="Morono Y."/>
            <person name="Uchiyama I."/>
            <person name="Ito T."/>
            <person name="Fujiyama A."/>
            <person name="Inagaki F."/>
            <person name="Takami H."/>
        </authorList>
    </citation>
    <scope>NUCLEOTIDE SEQUENCE</scope>
    <source>
        <strain evidence="8">Expedition CK06-06</strain>
    </source>
</reference>
<comment type="caution">
    <text evidence="8">The sequence shown here is derived from an EMBL/GenBank/DDBJ whole genome shotgun (WGS) entry which is preliminary data.</text>
</comment>
<dbReference type="HAMAP" id="MF_00328">
    <property type="entry name" value="Guanylate_kinase"/>
    <property type="match status" value="1"/>
</dbReference>
<dbReference type="EC" id="2.7.4.8" evidence="2"/>
<dbReference type="AlphaFoldDB" id="X0Z5M7"/>
<organism evidence="8">
    <name type="scientific">marine sediment metagenome</name>
    <dbReference type="NCBI Taxonomy" id="412755"/>
    <lineage>
        <taxon>unclassified sequences</taxon>
        <taxon>metagenomes</taxon>
        <taxon>ecological metagenomes</taxon>
    </lineage>
</organism>
<evidence type="ECO:0000256" key="4">
    <source>
        <dbReference type="ARBA" id="ARBA00022741"/>
    </source>
</evidence>
<accession>X0Z5M7</accession>
<dbReference type="Gene3D" id="3.30.63.10">
    <property type="entry name" value="Guanylate Kinase phosphate binding domain"/>
    <property type="match status" value="1"/>
</dbReference>
<keyword evidence="5" id="KW-0418">Kinase</keyword>
<evidence type="ECO:0000313" key="8">
    <source>
        <dbReference type="EMBL" id="GAG64409.1"/>
    </source>
</evidence>
<keyword evidence="6" id="KW-0067">ATP-binding</keyword>
<dbReference type="Pfam" id="PF00625">
    <property type="entry name" value="Guanylate_kin"/>
    <property type="match status" value="1"/>
</dbReference>
<evidence type="ECO:0000256" key="2">
    <source>
        <dbReference type="ARBA" id="ARBA00012961"/>
    </source>
</evidence>
<protein>
    <recommendedName>
        <fullName evidence="2">guanylate kinase</fullName>
        <ecNumber evidence="2">2.7.4.8</ecNumber>
    </recommendedName>
</protein>
<evidence type="ECO:0000256" key="1">
    <source>
        <dbReference type="ARBA" id="ARBA00005790"/>
    </source>
</evidence>
<dbReference type="GO" id="GO:0005524">
    <property type="term" value="F:ATP binding"/>
    <property type="evidence" value="ECO:0007669"/>
    <property type="project" value="UniProtKB-KW"/>
</dbReference>
<dbReference type="GO" id="GO:0004385">
    <property type="term" value="F:GMP kinase activity"/>
    <property type="evidence" value="ECO:0007669"/>
    <property type="project" value="UniProtKB-EC"/>
</dbReference>
<dbReference type="CDD" id="cd00071">
    <property type="entry name" value="GMPK"/>
    <property type="match status" value="1"/>
</dbReference>